<feature type="transmembrane region" description="Helical" evidence="17">
    <location>
        <begin position="69"/>
        <end position="88"/>
    </location>
</feature>
<dbReference type="GO" id="GO:0004508">
    <property type="term" value="F:steroid 17-alpha-monooxygenase activity"/>
    <property type="evidence" value="ECO:0007669"/>
    <property type="project" value="TreeGrafter"/>
</dbReference>
<keyword evidence="6 15" id="KW-0479">Metal-binding</keyword>
<dbReference type="OrthoDB" id="1055148at2759"/>
<dbReference type="STRING" id="127582.A0A2Y9DY21"/>
<keyword evidence="11 16" id="KW-0503">Monooxygenase</keyword>
<dbReference type="Pfam" id="PF00067">
    <property type="entry name" value="p450"/>
    <property type="match status" value="1"/>
</dbReference>
<keyword evidence="13 17" id="KW-0472">Membrane</keyword>
<dbReference type="FunFam" id="1.10.630.10:FF:000002">
    <property type="entry name" value="Cytochrome P450 1A1"/>
    <property type="match status" value="1"/>
</dbReference>
<keyword evidence="12" id="KW-0443">Lipid metabolism</keyword>
<protein>
    <submittedName>
        <fullName evidence="19">Cytochrome P450 1A4-like</fullName>
    </submittedName>
</protein>
<keyword evidence="17" id="KW-1133">Transmembrane helix</keyword>
<keyword evidence="10 15" id="KW-0408">Iron</keyword>
<gene>
    <name evidence="19" type="primary">LOC101355211</name>
</gene>
<evidence type="ECO:0000256" key="15">
    <source>
        <dbReference type="PIRSR" id="PIRSR602401-1"/>
    </source>
</evidence>
<dbReference type="Proteomes" id="UP000248480">
    <property type="component" value="Unplaced"/>
</dbReference>
<dbReference type="Gene3D" id="1.10.630.10">
    <property type="entry name" value="Cytochrome P450"/>
    <property type="match status" value="1"/>
</dbReference>
<evidence type="ECO:0000256" key="17">
    <source>
        <dbReference type="SAM" id="Phobius"/>
    </source>
</evidence>
<evidence type="ECO:0000256" key="6">
    <source>
        <dbReference type="ARBA" id="ARBA00022723"/>
    </source>
</evidence>
<comment type="subcellular location">
    <subcellularLocation>
        <location evidence="3">Endoplasmic reticulum membrane</location>
    </subcellularLocation>
    <subcellularLocation>
        <location evidence="2">Microsome membrane</location>
    </subcellularLocation>
</comment>
<dbReference type="InterPro" id="IPR017972">
    <property type="entry name" value="Cyt_P450_CS"/>
</dbReference>
<dbReference type="InParanoid" id="A0A2Y9DY21"/>
<evidence type="ECO:0000256" key="13">
    <source>
        <dbReference type="ARBA" id="ARBA00023136"/>
    </source>
</evidence>
<dbReference type="GO" id="GO:0020037">
    <property type="term" value="F:heme binding"/>
    <property type="evidence" value="ECO:0007669"/>
    <property type="project" value="InterPro"/>
</dbReference>
<keyword evidence="18" id="KW-1185">Reference proteome</keyword>
<evidence type="ECO:0000256" key="10">
    <source>
        <dbReference type="ARBA" id="ARBA00023004"/>
    </source>
</evidence>
<dbReference type="InterPro" id="IPR001128">
    <property type="entry name" value="Cyt_P450"/>
</dbReference>
<evidence type="ECO:0000256" key="8">
    <source>
        <dbReference type="ARBA" id="ARBA00022848"/>
    </source>
</evidence>
<reference evidence="19" key="1">
    <citation type="submission" date="2025-08" db="UniProtKB">
        <authorList>
            <consortium name="RefSeq"/>
        </authorList>
    </citation>
    <scope>IDENTIFICATION</scope>
</reference>
<evidence type="ECO:0000256" key="1">
    <source>
        <dbReference type="ARBA" id="ARBA00001971"/>
    </source>
</evidence>
<keyword evidence="9 16" id="KW-0560">Oxidoreductase</keyword>
<feature type="binding site" description="axial binding residue" evidence="15">
    <location>
        <position position="454"/>
    </location>
    <ligand>
        <name>heme</name>
        <dbReference type="ChEBI" id="CHEBI:30413"/>
    </ligand>
    <ligandPart>
        <name>Fe</name>
        <dbReference type="ChEBI" id="CHEBI:18248"/>
    </ligandPart>
</feature>
<feature type="transmembrane region" description="Helical" evidence="17">
    <location>
        <begin position="12"/>
        <end position="30"/>
    </location>
</feature>
<accession>A0A2Y9DY21</accession>
<sequence>MIFHLAVTPGEVTTSLIILVIVFVFVRALGSRGGKQVSPAGPWSFPIVGNLPQLGAHPYLTFMEMRKKYGDVFLIKLGMVPAVVVNGMEMVKQVLLKDGENFAGRPNMHTFSVLAEAKSLSFSVNCGESWKIHKKISSNALRTFSNTEAKSSTCSCLLEKHITEEVSELVKVFAELTSKRGSLDPRSVITCAVANVVCAFCFGKRYEHNDEEFLKIFKTNDELLKASSAANPANFIPFFCHLPLQIINASWEFYQALNRFIALHVRDHLSIYDKDHTRDITDALINICHNKRAATKTATLNDDEIKSTVSYLFGAGFETASTCLYWSFLYLIYYPEIQAKIQEEIDGNIGLKSPRFEDRKILPYTEAFINEIFRHVSFFAFTIPHCTTVDTSLKGYFIPKKTCTFINMYQVNHDETIWDDPSLFQPEGFLNKNGELNKSLVEKVLIFGMGIRKCLGEDVARNEIFILLTAVLQQLKLQQCRGVQLDLTPTYGLATKPKPYQLKAELRSSGSSSA</sequence>
<evidence type="ECO:0000313" key="19">
    <source>
        <dbReference type="RefSeq" id="XP_004383362.1"/>
    </source>
</evidence>
<dbReference type="SUPFAM" id="SSF48264">
    <property type="entry name" value="Cytochrome P450"/>
    <property type="match status" value="1"/>
</dbReference>
<evidence type="ECO:0000256" key="3">
    <source>
        <dbReference type="ARBA" id="ARBA00004586"/>
    </source>
</evidence>
<comment type="cofactor">
    <cofactor evidence="1 15">
        <name>heme</name>
        <dbReference type="ChEBI" id="CHEBI:30413"/>
    </cofactor>
</comment>
<evidence type="ECO:0000256" key="11">
    <source>
        <dbReference type="ARBA" id="ARBA00023033"/>
    </source>
</evidence>
<dbReference type="GO" id="GO:0042446">
    <property type="term" value="P:hormone biosynthetic process"/>
    <property type="evidence" value="ECO:0007669"/>
    <property type="project" value="TreeGrafter"/>
</dbReference>
<dbReference type="PANTHER" id="PTHR24289:SF22">
    <property type="entry name" value="CYTOCHROME P450 1A"/>
    <property type="match status" value="1"/>
</dbReference>
<dbReference type="PRINTS" id="PR00463">
    <property type="entry name" value="EP450I"/>
</dbReference>
<proteinExistence type="inferred from homology"/>
<dbReference type="InterPro" id="IPR036396">
    <property type="entry name" value="Cyt_P450_sf"/>
</dbReference>
<keyword evidence="7" id="KW-0256">Endoplasmic reticulum</keyword>
<dbReference type="GO" id="GO:0005506">
    <property type="term" value="F:iron ion binding"/>
    <property type="evidence" value="ECO:0007669"/>
    <property type="project" value="InterPro"/>
</dbReference>
<evidence type="ECO:0000256" key="2">
    <source>
        <dbReference type="ARBA" id="ARBA00004524"/>
    </source>
</evidence>
<organism evidence="18 19">
    <name type="scientific">Trichechus manatus latirostris</name>
    <name type="common">Florida manatee</name>
    <dbReference type="NCBI Taxonomy" id="127582"/>
    <lineage>
        <taxon>Eukaryota</taxon>
        <taxon>Metazoa</taxon>
        <taxon>Chordata</taxon>
        <taxon>Craniata</taxon>
        <taxon>Vertebrata</taxon>
        <taxon>Euteleostomi</taxon>
        <taxon>Mammalia</taxon>
        <taxon>Eutheria</taxon>
        <taxon>Afrotheria</taxon>
        <taxon>Sirenia</taxon>
        <taxon>Trichechidae</taxon>
        <taxon>Trichechus</taxon>
    </lineage>
</organism>
<dbReference type="PANTHER" id="PTHR24289">
    <property type="entry name" value="STEROID 17-ALPHA-HYDROXYLASE/17,20 LYASE"/>
    <property type="match status" value="1"/>
</dbReference>
<evidence type="ECO:0000256" key="5">
    <source>
        <dbReference type="ARBA" id="ARBA00022617"/>
    </source>
</evidence>
<evidence type="ECO:0000256" key="4">
    <source>
        <dbReference type="ARBA" id="ARBA00010617"/>
    </source>
</evidence>
<dbReference type="GO" id="GO:0005789">
    <property type="term" value="C:endoplasmic reticulum membrane"/>
    <property type="evidence" value="ECO:0007669"/>
    <property type="project" value="UniProtKB-SubCell"/>
</dbReference>
<evidence type="ECO:0000313" key="18">
    <source>
        <dbReference type="Proteomes" id="UP000248480"/>
    </source>
</evidence>
<evidence type="ECO:0000256" key="16">
    <source>
        <dbReference type="RuleBase" id="RU000461"/>
    </source>
</evidence>
<keyword evidence="5 15" id="KW-0349">Heme</keyword>
<dbReference type="KEGG" id="tmu:101355211"/>
<evidence type="ECO:0000256" key="12">
    <source>
        <dbReference type="ARBA" id="ARBA00023098"/>
    </source>
</evidence>
<dbReference type="PROSITE" id="PS00086">
    <property type="entry name" value="CYTOCHROME_P450"/>
    <property type="match status" value="1"/>
</dbReference>
<keyword evidence="14" id="KW-0456">Lyase</keyword>
<dbReference type="AlphaFoldDB" id="A0A2Y9DY21"/>
<dbReference type="PRINTS" id="PR00385">
    <property type="entry name" value="P450"/>
</dbReference>
<name>A0A2Y9DY21_TRIMA</name>
<dbReference type="RefSeq" id="XP_004383362.1">
    <property type="nucleotide sequence ID" value="XM_004383305.1"/>
</dbReference>
<evidence type="ECO:0000256" key="7">
    <source>
        <dbReference type="ARBA" id="ARBA00022824"/>
    </source>
</evidence>
<evidence type="ECO:0000256" key="9">
    <source>
        <dbReference type="ARBA" id="ARBA00023002"/>
    </source>
</evidence>
<keyword evidence="17" id="KW-0812">Transmembrane</keyword>
<dbReference type="GO" id="GO:0042448">
    <property type="term" value="P:progesterone metabolic process"/>
    <property type="evidence" value="ECO:0007669"/>
    <property type="project" value="TreeGrafter"/>
</dbReference>
<dbReference type="GO" id="GO:0016829">
    <property type="term" value="F:lyase activity"/>
    <property type="evidence" value="ECO:0007669"/>
    <property type="project" value="UniProtKB-KW"/>
</dbReference>
<dbReference type="InterPro" id="IPR002401">
    <property type="entry name" value="Cyt_P450_E_grp-I"/>
</dbReference>
<evidence type="ECO:0000256" key="14">
    <source>
        <dbReference type="ARBA" id="ARBA00023239"/>
    </source>
</evidence>
<comment type="similarity">
    <text evidence="4 16">Belongs to the cytochrome P450 family.</text>
</comment>
<dbReference type="GeneID" id="101355211"/>
<keyword evidence="8" id="KW-0492">Microsome</keyword>